<protein>
    <submittedName>
        <fullName evidence="1">Uncharacterized protein</fullName>
    </submittedName>
</protein>
<dbReference type="AlphaFoldDB" id="A0A317XP60"/>
<dbReference type="Proteomes" id="UP000246740">
    <property type="component" value="Unassembled WGS sequence"/>
</dbReference>
<sequence length="79" mass="8583">MLMAACSRPVLQSTLPTKHRTTDIHGSIRPGLPLVAVTWTWLTNACSTSAFTHFSKPSDVVPDYLQSGNDSRQGHTKCG</sequence>
<dbReference type="EMBL" id="KZ819194">
    <property type="protein sequence ID" value="PWY99881.1"/>
    <property type="molecule type" value="Genomic_DNA"/>
</dbReference>
<reference evidence="1 2" key="1">
    <citation type="journal article" date="2018" name="Mol. Biol. Evol.">
        <title>Broad Genomic Sampling Reveals a Smut Pathogenic Ancestry of the Fungal Clade Ustilaginomycotina.</title>
        <authorList>
            <person name="Kijpornyongpan T."/>
            <person name="Mondo S.J."/>
            <person name="Barry K."/>
            <person name="Sandor L."/>
            <person name="Lee J."/>
            <person name="Lipzen A."/>
            <person name="Pangilinan J."/>
            <person name="LaButti K."/>
            <person name="Hainaut M."/>
            <person name="Henrissat B."/>
            <person name="Grigoriev I.V."/>
            <person name="Spatafora J.W."/>
            <person name="Aime M.C."/>
        </authorList>
    </citation>
    <scope>NUCLEOTIDE SEQUENCE [LARGE SCALE GENOMIC DNA]</scope>
    <source>
        <strain evidence="1 2">MCA 3645</strain>
    </source>
</reference>
<organism evidence="1 2">
    <name type="scientific">Testicularia cyperi</name>
    <dbReference type="NCBI Taxonomy" id="1882483"/>
    <lineage>
        <taxon>Eukaryota</taxon>
        <taxon>Fungi</taxon>
        <taxon>Dikarya</taxon>
        <taxon>Basidiomycota</taxon>
        <taxon>Ustilaginomycotina</taxon>
        <taxon>Ustilaginomycetes</taxon>
        <taxon>Ustilaginales</taxon>
        <taxon>Anthracoideaceae</taxon>
        <taxon>Testicularia</taxon>
    </lineage>
</organism>
<evidence type="ECO:0000313" key="1">
    <source>
        <dbReference type="EMBL" id="PWY99881.1"/>
    </source>
</evidence>
<gene>
    <name evidence="1" type="ORF">BCV70DRAFT_114334</name>
</gene>
<evidence type="ECO:0000313" key="2">
    <source>
        <dbReference type="Proteomes" id="UP000246740"/>
    </source>
</evidence>
<keyword evidence="2" id="KW-1185">Reference proteome</keyword>
<accession>A0A317XP60</accession>
<dbReference type="InParanoid" id="A0A317XP60"/>
<proteinExistence type="predicted"/>
<name>A0A317XP60_9BASI</name>